<gene>
    <name evidence="1" type="ORF">C5613_30005</name>
</gene>
<comment type="caution">
    <text evidence="1">The sequence shown here is derived from an EMBL/GenBank/DDBJ whole genome shotgun (WGS) entry which is preliminary data.</text>
</comment>
<reference evidence="2" key="1">
    <citation type="submission" date="2018-02" db="EMBL/GenBank/DDBJ databases">
        <title>Draft genome sequencing of Rhodococcus opacus KU647198.</title>
        <authorList>
            <person name="Zheng B.-X."/>
        </authorList>
    </citation>
    <scope>NUCLEOTIDE SEQUENCE [LARGE SCALE GENOMIC DNA]</scope>
    <source>
        <strain evidence="2">04-OD7</strain>
    </source>
</reference>
<protein>
    <submittedName>
        <fullName evidence="1">Uncharacterized protein</fullName>
    </submittedName>
</protein>
<organism evidence="1 2">
    <name type="scientific">Rhodococcus opacus</name>
    <name type="common">Nocardia opaca</name>
    <dbReference type="NCBI Taxonomy" id="37919"/>
    <lineage>
        <taxon>Bacteria</taxon>
        <taxon>Bacillati</taxon>
        <taxon>Actinomycetota</taxon>
        <taxon>Actinomycetes</taxon>
        <taxon>Mycobacteriales</taxon>
        <taxon>Nocardiaceae</taxon>
        <taxon>Rhodococcus</taxon>
    </lineage>
</organism>
<name>A0A2S8IYT0_RHOOP</name>
<accession>A0A2S8IYT0</accession>
<dbReference type="EMBL" id="PUIO01000044">
    <property type="protein sequence ID" value="PQP19512.1"/>
    <property type="molecule type" value="Genomic_DNA"/>
</dbReference>
<evidence type="ECO:0000313" key="2">
    <source>
        <dbReference type="Proteomes" id="UP000239290"/>
    </source>
</evidence>
<evidence type="ECO:0000313" key="1">
    <source>
        <dbReference type="EMBL" id="PQP19512.1"/>
    </source>
</evidence>
<dbReference type="Proteomes" id="UP000239290">
    <property type="component" value="Unassembled WGS sequence"/>
</dbReference>
<dbReference type="AlphaFoldDB" id="A0A2S8IYT0"/>
<proteinExistence type="predicted"/>
<sequence length="60" mass="6621">MATKAFKPVSGGEIERAYYALRILAADDNRFRVESFGDVQGLQPRVETVAATLEEHPIDA</sequence>
<dbReference type="RefSeq" id="WP_105420004.1">
    <property type="nucleotide sequence ID" value="NZ_PUIO01000044.1"/>
</dbReference>